<evidence type="ECO:0000313" key="2">
    <source>
        <dbReference type="Proteomes" id="UP001596189"/>
    </source>
</evidence>
<accession>A0ABW1JIF3</accession>
<evidence type="ECO:0000313" key="1">
    <source>
        <dbReference type="EMBL" id="MFC6009164.1"/>
    </source>
</evidence>
<gene>
    <name evidence="1" type="ORF">ACFQDO_18675</name>
</gene>
<name>A0ABW1JIF3_9ACTN</name>
<dbReference type="EMBL" id="JBHSRD010000008">
    <property type="protein sequence ID" value="MFC6009164.1"/>
    <property type="molecule type" value="Genomic_DNA"/>
</dbReference>
<sequence>MYPPGPPAPPLRRGLDVLVSTPESRWRRSRSLTMAMQCTALADRHLQRARAAMAAGDPILAFNELRTTEQWTLRATEHYQASTS</sequence>
<keyword evidence="2" id="KW-1185">Reference proteome</keyword>
<protein>
    <submittedName>
        <fullName evidence="1">Uncharacterized protein</fullName>
    </submittedName>
</protein>
<dbReference type="RefSeq" id="WP_345717690.1">
    <property type="nucleotide sequence ID" value="NZ_BAABFP010000007.1"/>
</dbReference>
<proteinExistence type="predicted"/>
<comment type="caution">
    <text evidence="1">The sequence shown here is derived from an EMBL/GenBank/DDBJ whole genome shotgun (WGS) entry which is preliminary data.</text>
</comment>
<reference evidence="2" key="1">
    <citation type="journal article" date="2019" name="Int. J. Syst. Evol. Microbiol.">
        <title>The Global Catalogue of Microorganisms (GCM) 10K type strain sequencing project: providing services to taxonomists for standard genome sequencing and annotation.</title>
        <authorList>
            <consortium name="The Broad Institute Genomics Platform"/>
            <consortium name="The Broad Institute Genome Sequencing Center for Infectious Disease"/>
            <person name="Wu L."/>
            <person name="Ma J."/>
        </authorList>
    </citation>
    <scope>NUCLEOTIDE SEQUENCE [LARGE SCALE GENOMIC DNA]</scope>
    <source>
        <strain evidence="2">KACC 14249</strain>
    </source>
</reference>
<dbReference type="Proteomes" id="UP001596189">
    <property type="component" value="Unassembled WGS sequence"/>
</dbReference>
<organism evidence="1 2">
    <name type="scientific">Angustibacter luteus</name>
    <dbReference type="NCBI Taxonomy" id="658456"/>
    <lineage>
        <taxon>Bacteria</taxon>
        <taxon>Bacillati</taxon>
        <taxon>Actinomycetota</taxon>
        <taxon>Actinomycetes</taxon>
        <taxon>Kineosporiales</taxon>
        <taxon>Kineosporiaceae</taxon>
    </lineage>
</organism>